<accession>A0A6B8VRK2</accession>
<proteinExistence type="predicted"/>
<dbReference type="KEGG" id="ccoe:CETAM_12290"/>
<reference evidence="2 3" key="1">
    <citation type="journal article" date="2021" name="Int. J. Syst. Evol. Microbiol.">
        <title>Classification of three corynebacterial strains isolated from a small paddock in North Rhine-Westphalia: proposal of &lt;i&gt;Corynebacterium kalinowskii&lt;/i&gt; sp. nov., &lt;i&gt;Corynebacterium comes&lt;/i&gt; sp. nov. and &lt;i&gt;Corynebacterium occultum&lt;/i&gt; sp. nov.</title>
        <authorList>
            <person name="Schaffert L."/>
            <person name="Ruwe M."/>
            <person name="Milse J."/>
            <person name="Hanuschka K."/>
            <person name="Ortseifen V."/>
            <person name="Droste J."/>
            <person name="Brandt D."/>
            <person name="Schl L."/>
            <person name="Kutter Y."/>
            <person name="Vinke S."/>
            <person name="Vieh P."/>
            <person name="Jacob L."/>
            <person name="L N.C."/>
            <person name="Schulte-Berndt E."/>
            <person name="Hain C."/>
            <person name="Linder M."/>
            <person name="Schmidt P."/>
            <person name="Wollenschl L."/>
            <person name="Luttermann T."/>
            <person name="Thieme E."/>
            <person name="Hassa J."/>
            <person name="Haak M."/>
            <person name="Wittchen M."/>
            <person name="Mentz A."/>
            <person name="Persicke M."/>
            <person name="Busche T."/>
            <person name="R C."/>
        </authorList>
    </citation>
    <scope>NUCLEOTIDE SEQUENCE [LARGE SCALE GENOMIC DNA]</scope>
    <source>
        <strain evidence="2 3">2019</strain>
    </source>
</reference>
<dbReference type="Pfam" id="PF11271">
    <property type="entry name" value="PorA"/>
    <property type="match status" value="1"/>
</dbReference>
<evidence type="ECO:0000256" key="1">
    <source>
        <dbReference type="SAM" id="Phobius"/>
    </source>
</evidence>
<dbReference type="RefSeq" id="WP_197085743.1">
    <property type="nucleotide sequence ID" value="NZ_CP046453.1"/>
</dbReference>
<dbReference type="EMBL" id="CP046453">
    <property type="protein sequence ID" value="QGU05689.1"/>
    <property type="molecule type" value="Genomic_DNA"/>
</dbReference>
<organism evidence="2 3">
    <name type="scientific">Corynebacterium comes</name>
    <dbReference type="NCBI Taxonomy" id="2675218"/>
    <lineage>
        <taxon>Bacteria</taxon>
        <taxon>Bacillati</taxon>
        <taxon>Actinomycetota</taxon>
        <taxon>Actinomycetes</taxon>
        <taxon>Mycobacteriales</taxon>
        <taxon>Corynebacteriaceae</taxon>
        <taxon>Corynebacterium</taxon>
    </lineage>
</organism>
<keyword evidence="1" id="KW-0812">Transmembrane</keyword>
<protein>
    <recommendedName>
        <fullName evidence="4">DUF3068 domain-containing protein</fullName>
    </recommendedName>
</protein>
<keyword evidence="3" id="KW-1185">Reference proteome</keyword>
<dbReference type="Proteomes" id="UP000425178">
    <property type="component" value="Chromosome"/>
</dbReference>
<feature type="transmembrane region" description="Helical" evidence="1">
    <location>
        <begin position="328"/>
        <end position="352"/>
    </location>
</feature>
<gene>
    <name evidence="2" type="ORF">CETAM_12290</name>
</gene>
<keyword evidence="1" id="KW-0472">Membrane</keyword>
<name>A0A6B8VRK2_9CORY</name>
<sequence>MSESVFRRPPIRLLLIAAVVFLLGSLLPPLVITQLKPLPLDLQESFTTRPADTVMLAPSAVDSGAVPDQNRERPECRDGSFPDVPYSCLVMETTTHRDLRVHTGESEEPGDINVEATTRLLAGESVVLELRDSLRLDRSSTYPVADPVSRVETSVPGLADGTSTGPFVREGLQYFFPFPPEPRSYPRYDMIAEQPLLLDYVGEVDRNGLETFEFHHTFTAFPLSDPDDNRPRPEAPEAGVLDSLRAWGTGSPWYAIDRTVWVEPKSGTIVDTAERIHVYFAVDRAQAEERAFDPSPEFTLLHTSSTWDDETLARQHDKAAEVVSTLRVLQIFAVVLKAIALVAVIWAVVLLLRERRGQAS</sequence>
<evidence type="ECO:0008006" key="4">
    <source>
        <dbReference type="Google" id="ProtNLM"/>
    </source>
</evidence>
<evidence type="ECO:0000313" key="2">
    <source>
        <dbReference type="EMBL" id="QGU05689.1"/>
    </source>
</evidence>
<dbReference type="AlphaFoldDB" id="A0A6B8VRK2"/>
<dbReference type="InterPro" id="IPR021424">
    <property type="entry name" value="PorA"/>
</dbReference>
<keyword evidence="1" id="KW-1133">Transmembrane helix</keyword>
<evidence type="ECO:0000313" key="3">
    <source>
        <dbReference type="Proteomes" id="UP000425178"/>
    </source>
</evidence>